<gene>
    <name evidence="1" type="ORF">EVAR_100847_1</name>
</gene>
<evidence type="ECO:0000313" key="1">
    <source>
        <dbReference type="EMBL" id="GBP14023.1"/>
    </source>
</evidence>
<comment type="caution">
    <text evidence="1">The sequence shown here is derived from an EMBL/GenBank/DDBJ whole genome shotgun (WGS) entry which is preliminary data.</text>
</comment>
<protein>
    <submittedName>
        <fullName evidence="1">Uncharacterized protein</fullName>
    </submittedName>
</protein>
<dbReference type="OrthoDB" id="8041422at2759"/>
<dbReference type="EMBL" id="BGZK01005432">
    <property type="protein sequence ID" value="GBP14023.1"/>
    <property type="molecule type" value="Genomic_DNA"/>
</dbReference>
<keyword evidence="2" id="KW-1185">Reference proteome</keyword>
<name>A0A4C1THP6_EUMVA</name>
<evidence type="ECO:0000313" key="2">
    <source>
        <dbReference type="Proteomes" id="UP000299102"/>
    </source>
</evidence>
<accession>A0A4C1THP6</accession>
<organism evidence="1 2">
    <name type="scientific">Eumeta variegata</name>
    <name type="common">Bagworm moth</name>
    <name type="synonym">Eumeta japonica</name>
    <dbReference type="NCBI Taxonomy" id="151549"/>
    <lineage>
        <taxon>Eukaryota</taxon>
        <taxon>Metazoa</taxon>
        <taxon>Ecdysozoa</taxon>
        <taxon>Arthropoda</taxon>
        <taxon>Hexapoda</taxon>
        <taxon>Insecta</taxon>
        <taxon>Pterygota</taxon>
        <taxon>Neoptera</taxon>
        <taxon>Endopterygota</taxon>
        <taxon>Lepidoptera</taxon>
        <taxon>Glossata</taxon>
        <taxon>Ditrysia</taxon>
        <taxon>Tineoidea</taxon>
        <taxon>Psychidae</taxon>
        <taxon>Oiketicinae</taxon>
        <taxon>Eumeta</taxon>
    </lineage>
</organism>
<dbReference type="Proteomes" id="UP000299102">
    <property type="component" value="Unassembled WGS sequence"/>
</dbReference>
<reference evidence="1 2" key="1">
    <citation type="journal article" date="2019" name="Commun. Biol.">
        <title>The bagworm genome reveals a unique fibroin gene that provides high tensile strength.</title>
        <authorList>
            <person name="Kono N."/>
            <person name="Nakamura H."/>
            <person name="Ohtoshi R."/>
            <person name="Tomita M."/>
            <person name="Numata K."/>
            <person name="Arakawa K."/>
        </authorList>
    </citation>
    <scope>NUCLEOTIDE SEQUENCE [LARGE SCALE GENOMIC DNA]</scope>
</reference>
<sequence length="229" mass="26383">MLKENINLTEELAHKDQQLERLRAAYMEPRPNTTTATNANAASTTAAIPTIQPIGQNLQNVSYLPVFTGVGDITINLFLSSVEYLLSSITEEGLMKEATKAIFYRNIQGEAKNVVINIQQPDNWAIIKKTLRLRYRPDTEPHQIYRKINEIRVNVSELAIELQNIKYKNDELSIYYQDDQYIDLTNVNSLLVNVAKEITQGILLDKNIGKRYRDYNRHHDEKKVRGQLH</sequence>
<dbReference type="AlphaFoldDB" id="A0A4C1THP6"/>
<proteinExistence type="predicted"/>